<dbReference type="GO" id="GO:0000978">
    <property type="term" value="F:RNA polymerase II cis-regulatory region sequence-specific DNA binding"/>
    <property type="evidence" value="ECO:0007669"/>
    <property type="project" value="TreeGrafter"/>
</dbReference>
<dbReference type="PANTHER" id="PTHR35441">
    <property type="entry name" value="CIRCADIAN-ASSOCIATED TRANSCRIPTIONAL REPRESSOR"/>
    <property type="match status" value="1"/>
</dbReference>
<dbReference type="OrthoDB" id="9949430at2759"/>
<dbReference type="CTD" id="148523"/>
<dbReference type="KEGG" id="gsh:117350205"/>
<feature type="region of interest" description="Disordered" evidence="1">
    <location>
        <begin position="135"/>
        <end position="157"/>
    </location>
</feature>
<organism evidence="2 3">
    <name type="scientific">Geotrypetes seraphini</name>
    <name type="common">Gaboon caecilian</name>
    <name type="synonym">Caecilia seraphini</name>
    <dbReference type="NCBI Taxonomy" id="260995"/>
    <lineage>
        <taxon>Eukaryota</taxon>
        <taxon>Metazoa</taxon>
        <taxon>Chordata</taxon>
        <taxon>Craniata</taxon>
        <taxon>Vertebrata</taxon>
        <taxon>Euteleostomi</taxon>
        <taxon>Amphibia</taxon>
        <taxon>Gymnophiona</taxon>
        <taxon>Geotrypetes</taxon>
    </lineage>
</organism>
<keyword evidence="2" id="KW-1185">Reference proteome</keyword>
<dbReference type="GO" id="GO:0005634">
    <property type="term" value="C:nucleus"/>
    <property type="evidence" value="ECO:0007669"/>
    <property type="project" value="TreeGrafter"/>
</dbReference>
<dbReference type="PANTHER" id="PTHR35441:SF1">
    <property type="entry name" value="CIRCADIAN-ASSOCIATED TRANSCRIPTIONAL REPRESSOR"/>
    <property type="match status" value="1"/>
</dbReference>
<dbReference type="Proteomes" id="UP000515159">
    <property type="component" value="Chromosome 16"/>
</dbReference>
<dbReference type="Pfam" id="PF15673">
    <property type="entry name" value="Ciart"/>
    <property type="match status" value="1"/>
</dbReference>
<evidence type="ECO:0000313" key="3">
    <source>
        <dbReference type="RefSeq" id="XP_033780204.1"/>
    </source>
</evidence>
<dbReference type="GO" id="GO:0045892">
    <property type="term" value="P:negative regulation of DNA-templated transcription"/>
    <property type="evidence" value="ECO:0007669"/>
    <property type="project" value="TreeGrafter"/>
</dbReference>
<accession>A0A6P8P8W5</accession>
<evidence type="ECO:0000313" key="2">
    <source>
        <dbReference type="Proteomes" id="UP000515159"/>
    </source>
</evidence>
<sequence length="481" mass="52022">MVFFSMDEAECSDYLSSCDSLYSVDSASSGEDDGCEDLDAFLSDSVEDEADLRGGRCELRLLSPDSGLDGARSPGLLYGDQECRTLRTAGQTGGRHQPKGYSTRYPELLRNGDFPSVHARVAAEQAMLLDRNRSQKPEGGLKRLAQSTGGERDCPNCLLNPPSLGIKRQRTEEIVEEEARWRRDAASGGNEGRPRSEGDRIFAQKCKELQGFIKPLQGLLNGLKRGRYERGLSSFQQSVAMDRIQRIVGVLQKPEMGERYLGTLLQVEMMLKVWFPRVAVHSSTSPECDAVDAQNRSTMHPCTSCTEIKNLPGQMAKHPDVTSLDPQQKNPNGMPETDTTTPKNGAQVLGWSALNLTWMHTSPICNLQATPGKGTLLSSSTASCGVIFLLRNNLLTSPARVRSASVPPKKCLATACPQAAHPSERGVPLRSQSVPGVLLGKSSSRIPSKGGSHITSLLPLPESGGRTGGMDKGLLVDASLN</sequence>
<dbReference type="RefSeq" id="XP_033780204.1">
    <property type="nucleotide sequence ID" value="XM_033924313.1"/>
</dbReference>
<dbReference type="GeneID" id="117350205"/>
<dbReference type="AlphaFoldDB" id="A0A6P8P8W5"/>
<dbReference type="InParanoid" id="A0A6P8P8W5"/>
<feature type="region of interest" description="Disordered" evidence="1">
    <location>
        <begin position="316"/>
        <end position="345"/>
    </location>
</feature>
<dbReference type="InterPro" id="IPR031373">
    <property type="entry name" value="Ciart"/>
</dbReference>
<evidence type="ECO:0000256" key="1">
    <source>
        <dbReference type="SAM" id="MobiDB-lite"/>
    </source>
</evidence>
<gene>
    <name evidence="3" type="primary">CIART</name>
</gene>
<proteinExistence type="predicted"/>
<dbReference type="GO" id="GO:0032922">
    <property type="term" value="P:circadian regulation of gene expression"/>
    <property type="evidence" value="ECO:0007669"/>
    <property type="project" value="InterPro"/>
</dbReference>
<feature type="compositionally biased region" description="Polar residues" evidence="1">
    <location>
        <begin position="324"/>
        <end position="344"/>
    </location>
</feature>
<reference evidence="3" key="1">
    <citation type="submission" date="2025-08" db="UniProtKB">
        <authorList>
            <consortium name="RefSeq"/>
        </authorList>
    </citation>
    <scope>IDENTIFICATION</scope>
</reference>
<feature type="region of interest" description="Disordered" evidence="1">
    <location>
        <begin position="441"/>
        <end position="481"/>
    </location>
</feature>
<name>A0A6P8P8W5_GEOSA</name>
<protein>
    <submittedName>
        <fullName evidence="3">Circadian-associated transcriptional repressor</fullName>
    </submittedName>
</protein>